<dbReference type="SMART" id="SM00558">
    <property type="entry name" value="JmjC"/>
    <property type="match status" value="1"/>
</dbReference>
<dbReference type="SUPFAM" id="SSF51197">
    <property type="entry name" value="Clavaminate synthase-like"/>
    <property type="match status" value="1"/>
</dbReference>
<evidence type="ECO:0000313" key="4">
    <source>
        <dbReference type="EnsemblMetazoa" id="XP_019764278.1"/>
    </source>
</evidence>
<dbReference type="EMBL" id="KB632297">
    <property type="protein sequence ID" value="ERL91703.1"/>
    <property type="molecule type" value="Genomic_DNA"/>
</dbReference>
<dbReference type="OMA" id="YWHDMEF"/>
<protein>
    <recommendedName>
        <fullName evidence="1">JmjC domain-containing protein</fullName>
    </recommendedName>
</protein>
<name>N6TAN4_DENPD</name>
<dbReference type="Gene3D" id="2.60.120.10">
    <property type="entry name" value="Jelly Rolls"/>
    <property type="match status" value="1"/>
</dbReference>
<keyword evidence="5" id="KW-1185">Reference proteome</keyword>
<dbReference type="PANTHER" id="PTHR12461:SF99">
    <property type="entry name" value="BIFUNCTIONAL PEPTIDASE AND (3S)-LYSYL HYDROXYLASE JMJD7"/>
    <property type="match status" value="1"/>
</dbReference>
<dbReference type="Pfam" id="PF13621">
    <property type="entry name" value="Cupin_8"/>
    <property type="match status" value="1"/>
</dbReference>
<dbReference type="InterPro" id="IPR041667">
    <property type="entry name" value="Cupin_8"/>
</dbReference>
<dbReference type="STRING" id="77166.N6TAN4"/>
<reference evidence="4" key="2">
    <citation type="submission" date="2024-08" db="UniProtKB">
        <authorList>
            <consortium name="EnsemblMetazoa"/>
        </authorList>
    </citation>
    <scope>IDENTIFICATION</scope>
</reference>
<dbReference type="InterPro" id="IPR003347">
    <property type="entry name" value="JmjC_dom"/>
</dbReference>
<dbReference type="Proteomes" id="UP000019118">
    <property type="component" value="Unassembled WGS sequence"/>
</dbReference>
<dbReference type="AlphaFoldDB" id="N6TAN4"/>
<dbReference type="HOGENOM" id="CLU_016785_6_0_1"/>
<dbReference type="OrthoDB" id="415358at2759"/>
<evidence type="ECO:0000313" key="3">
    <source>
        <dbReference type="EMBL" id="ERL91703.1"/>
    </source>
</evidence>
<feature type="non-terminal residue" evidence="2">
    <location>
        <position position="1"/>
    </location>
</feature>
<organism evidence="2">
    <name type="scientific">Dendroctonus ponderosae</name>
    <name type="common">Mountain pine beetle</name>
    <dbReference type="NCBI Taxonomy" id="77166"/>
    <lineage>
        <taxon>Eukaryota</taxon>
        <taxon>Metazoa</taxon>
        <taxon>Ecdysozoa</taxon>
        <taxon>Arthropoda</taxon>
        <taxon>Hexapoda</taxon>
        <taxon>Insecta</taxon>
        <taxon>Pterygota</taxon>
        <taxon>Neoptera</taxon>
        <taxon>Endopterygota</taxon>
        <taxon>Coleoptera</taxon>
        <taxon>Polyphaga</taxon>
        <taxon>Cucujiformia</taxon>
        <taxon>Curculionidae</taxon>
        <taxon>Scolytinae</taxon>
        <taxon>Dendroctonus</taxon>
    </lineage>
</organism>
<evidence type="ECO:0000313" key="6">
    <source>
        <dbReference type="Proteomes" id="UP000030742"/>
    </source>
</evidence>
<evidence type="ECO:0000313" key="5">
    <source>
        <dbReference type="Proteomes" id="UP000019118"/>
    </source>
</evidence>
<dbReference type="EnsemblMetazoa" id="XM_019908719.1">
    <property type="protein sequence ID" value="XP_019764278.1"/>
    <property type="gene ID" value="LOC109540363"/>
</dbReference>
<sequence>MSSSNCSQNCIVENTLDTLYSETQDLLYFNTNVPEVTHLESERESWPLVFLREYVSRNFPVLIKGGANYLPAVAKWNSQYFRRHFPEKEVTVSLTPNGYADGLACYEGQPCFFLPEETKMKFADFLSVLREKRKNYIGYIQQQNSNLTQHLCELLEDVEKEFSWASTAFNKHPDAVNFWMGDERAITSMHKDPYENIYCVIDGYKDFILIPPADLPYVPYKSYPVKQYKNVGAHQYEVENSTDSKSVFWIAADPLNQEKDHQDYSDFHKKTRKFHVRVEKGDILYLPSLWFHHVRQSHECIAVNYWYDIEYSDPKYCYYRMLATLCGKQDFT</sequence>
<accession>N6TAN4</accession>
<evidence type="ECO:0000259" key="1">
    <source>
        <dbReference type="PROSITE" id="PS51184"/>
    </source>
</evidence>
<proteinExistence type="predicted"/>
<feature type="domain" description="JmjC" evidence="1">
    <location>
        <begin position="143"/>
        <end position="322"/>
    </location>
</feature>
<dbReference type="Proteomes" id="UP000030742">
    <property type="component" value="Unassembled WGS sequence"/>
</dbReference>
<evidence type="ECO:0000313" key="2">
    <source>
        <dbReference type="EMBL" id="ENN74803.1"/>
    </source>
</evidence>
<dbReference type="InterPro" id="IPR014710">
    <property type="entry name" value="RmlC-like_jellyroll"/>
</dbReference>
<gene>
    <name evidence="4" type="primary">109540363</name>
    <name evidence="3" type="ORF">D910_09030</name>
    <name evidence="2" type="ORF">YQE_08576</name>
</gene>
<dbReference type="EMBL" id="KB741028">
    <property type="protein sequence ID" value="ENN74803.1"/>
    <property type="molecule type" value="Genomic_DNA"/>
</dbReference>
<dbReference type="KEGG" id="dpa:109540363"/>
<dbReference type="PROSITE" id="PS51184">
    <property type="entry name" value="JMJC"/>
    <property type="match status" value="1"/>
</dbReference>
<reference evidence="5 6" key="1">
    <citation type="journal article" date="2013" name="Genome Biol.">
        <title>Draft genome of the mountain pine beetle, Dendroctonus ponderosae Hopkins, a major forest pest.</title>
        <authorList>
            <person name="Keeling C.I."/>
            <person name="Yuen M.M."/>
            <person name="Liao N.Y."/>
            <person name="Docking T.R."/>
            <person name="Chan S.K."/>
            <person name="Taylor G.A."/>
            <person name="Palmquist D.L."/>
            <person name="Jackman S.D."/>
            <person name="Nguyen A."/>
            <person name="Li M."/>
            <person name="Henderson H."/>
            <person name="Janes J.K."/>
            <person name="Zhao Y."/>
            <person name="Pandoh P."/>
            <person name="Moore R."/>
            <person name="Sperling F.A."/>
            <person name="Huber D.P."/>
            <person name="Birol I."/>
            <person name="Jones S.J."/>
            <person name="Bohlmann J."/>
        </authorList>
    </citation>
    <scope>NUCLEOTIDE SEQUENCE</scope>
</reference>
<dbReference type="PANTHER" id="PTHR12461">
    <property type="entry name" value="HYPOXIA-INDUCIBLE FACTOR 1 ALPHA INHIBITOR-RELATED"/>
    <property type="match status" value="1"/>
</dbReference>